<dbReference type="AlphaFoldDB" id="A0A2P1PZJ5"/>
<evidence type="ECO:0000313" key="4">
    <source>
        <dbReference type="EMBL" id="AVQ00256.1"/>
    </source>
</evidence>
<dbReference type="InterPro" id="IPR055397">
    <property type="entry name" value="TraK_C"/>
</dbReference>
<reference evidence="4 5" key="2">
    <citation type="submission" date="2018-03" db="EMBL/GenBank/DDBJ databases">
        <authorList>
            <person name="Keele B.F."/>
        </authorList>
    </citation>
    <scope>NUCLEOTIDE SEQUENCE [LARGE SCALE GENOMIC DNA]</scope>
    <source>
        <strain evidence="4 5">D13</strain>
        <plasmid evidence="5">Plasmid unnamed</plasmid>
    </source>
</reference>
<feature type="compositionally biased region" description="Low complexity" evidence="1">
    <location>
        <begin position="44"/>
        <end position="58"/>
    </location>
</feature>
<evidence type="ECO:0000259" key="3">
    <source>
        <dbReference type="Pfam" id="PF23536"/>
    </source>
</evidence>
<dbReference type="Proteomes" id="UP000241074">
    <property type="component" value="Plasmid unnamed"/>
</dbReference>
<keyword evidence="5" id="KW-1185">Reference proteome</keyword>
<dbReference type="KEGG" id="xba:C7S18_23455"/>
<name>A0A2P1PZJ5_9GAMM</name>
<keyword evidence="2" id="KW-0732">Signal</keyword>
<organism evidence="4 5">
    <name type="scientific">Ahniella affigens</name>
    <dbReference type="NCBI Taxonomy" id="2021234"/>
    <lineage>
        <taxon>Bacteria</taxon>
        <taxon>Pseudomonadati</taxon>
        <taxon>Pseudomonadota</taxon>
        <taxon>Gammaproteobacteria</taxon>
        <taxon>Lysobacterales</taxon>
        <taxon>Rhodanobacteraceae</taxon>
        <taxon>Ahniella</taxon>
    </lineage>
</organism>
<accession>A0A2P1PZJ5</accession>
<evidence type="ECO:0000256" key="1">
    <source>
        <dbReference type="SAM" id="MobiDB-lite"/>
    </source>
</evidence>
<evidence type="ECO:0000313" key="5">
    <source>
        <dbReference type="Proteomes" id="UP000241074"/>
    </source>
</evidence>
<evidence type="ECO:0000256" key="2">
    <source>
        <dbReference type="SAM" id="SignalP"/>
    </source>
</evidence>
<geneLocation type="plasmid" evidence="4">
    <name>unnamed</name>
</geneLocation>
<gene>
    <name evidence="4" type="ORF">C7S18_23455</name>
</gene>
<keyword evidence="4" id="KW-0614">Plasmid</keyword>
<reference evidence="4 5" key="1">
    <citation type="submission" date="2018-03" db="EMBL/GenBank/DDBJ databases">
        <title>Ahniella affigens gen. nov., sp. nov., a gammaproteobacterium isolated from sandy soil near a stream.</title>
        <authorList>
            <person name="Ko Y."/>
            <person name="Kim J.-H."/>
        </authorList>
    </citation>
    <scope>NUCLEOTIDE SEQUENCE [LARGE SCALE GENOMIC DNA]</scope>
    <source>
        <strain evidence="4 5">D13</strain>
        <plasmid evidence="5">Plasmid unnamed</plasmid>
    </source>
</reference>
<dbReference type="EMBL" id="CP027861">
    <property type="protein sequence ID" value="AVQ00256.1"/>
    <property type="molecule type" value="Genomic_DNA"/>
</dbReference>
<proteinExistence type="predicted"/>
<dbReference type="OrthoDB" id="5298536at2"/>
<feature type="signal peptide" evidence="2">
    <location>
        <begin position="1"/>
        <end position="24"/>
    </location>
</feature>
<feature type="domain" description="TraK C-terminal" evidence="3">
    <location>
        <begin position="208"/>
        <end position="298"/>
    </location>
</feature>
<feature type="chain" id="PRO_5015157010" description="TraK C-terminal domain-containing protein" evidence="2">
    <location>
        <begin position="25"/>
        <end position="329"/>
    </location>
</feature>
<protein>
    <recommendedName>
        <fullName evidence="3">TraK C-terminal domain-containing protein</fullName>
    </recommendedName>
</protein>
<feature type="region of interest" description="Disordered" evidence="1">
    <location>
        <begin position="37"/>
        <end position="61"/>
    </location>
</feature>
<sequence length="329" mass="34724">MDGAMRTLFALFVTLALANSTARADQMAVPGLPIKLQSQPAANSKTQSSTTTGTATISQPGAQLDLDDIDRLVAEERARLGTAVPSSPGRPLVAPTVPKPKVDVEFGRTVSISVGLGQVNRFVAPFKAIRIQHQSTATVRKQGEVIYVSPTDTTPFALYIEDQSDPRRTIGLLIRPHPDVPPVQVELSVPGYVAAAGPISRGKAPSHILALRSLLRDLATGEIPPGYSLSAFEPDLYPAPRCAVPGLAFVPSQVVTGGEMMVVIARIENTSSGVLELDEASCADRDVAAIAMWPSALLPPSGSAELMFVYRTPALSGARARPSLVESTE</sequence>
<dbReference type="Pfam" id="PF23536">
    <property type="entry name" value="TraK_C"/>
    <property type="match status" value="1"/>
</dbReference>